<dbReference type="PANTHER" id="PTHR38463:SF1">
    <property type="entry name" value="STRESS RESPONSE PROTEIN YSNF"/>
    <property type="match status" value="1"/>
</dbReference>
<name>C7NFR3_KYTSD</name>
<keyword evidence="4" id="KW-1185">Reference proteome</keyword>
<evidence type="ECO:0000313" key="4">
    <source>
        <dbReference type="Proteomes" id="UP000006666"/>
    </source>
</evidence>
<dbReference type="STRING" id="478801.Ksed_24560"/>
<dbReference type="eggNOG" id="COG3861">
    <property type="taxonomic scope" value="Bacteria"/>
</dbReference>
<dbReference type="InterPro" id="IPR019060">
    <property type="entry name" value="DUF2382"/>
</dbReference>
<dbReference type="PANTHER" id="PTHR38463">
    <property type="entry name" value="STRESS RESPONSE PROTEIN YSNF"/>
    <property type="match status" value="1"/>
</dbReference>
<evidence type="ECO:0000259" key="2">
    <source>
        <dbReference type="Pfam" id="PF09557"/>
    </source>
</evidence>
<sequence>MDNRTGDRTSLVRHEEKLTAAVQRVARGATRVRKRVITETVTVEVEVQREVLEVEEAPAAGGGAATPGTGTAVDTGGGQAVGAEQLAQRQVDAQPREEEVQVVTLHRQRPVVTLETVPYEEARVVKRTVTVPHEVTETVRREHVDVHEVDAEGVSTGDFR</sequence>
<organism evidence="3 4">
    <name type="scientific">Kytococcus sedentarius (strain ATCC 14392 / DSM 20547 / JCM 11482 / CCUG 33030 / NBRC 15357 / NCTC 11040 / CCM 314 / 541)</name>
    <name type="common">Micrococcus sedentarius</name>
    <dbReference type="NCBI Taxonomy" id="478801"/>
    <lineage>
        <taxon>Bacteria</taxon>
        <taxon>Bacillati</taxon>
        <taxon>Actinomycetota</taxon>
        <taxon>Actinomycetes</taxon>
        <taxon>Micrococcales</taxon>
        <taxon>Kytococcaceae</taxon>
        <taxon>Kytococcus</taxon>
    </lineage>
</organism>
<feature type="domain" description="DUF2382" evidence="2">
    <location>
        <begin position="11"/>
        <end position="146"/>
    </location>
</feature>
<protein>
    <recommendedName>
        <fullName evidence="2">DUF2382 domain-containing protein</fullName>
    </recommendedName>
</protein>
<dbReference type="RefSeq" id="WP_015780347.1">
    <property type="nucleotide sequence ID" value="NC_013169.1"/>
</dbReference>
<dbReference type="AlphaFoldDB" id="C7NFR3"/>
<dbReference type="HOGENOM" id="CLU_1649929_0_0_11"/>
<reference evidence="3 4" key="1">
    <citation type="journal article" date="2009" name="Stand. Genomic Sci.">
        <title>Complete genome sequence of Kytococcus sedentarius type strain (541).</title>
        <authorList>
            <person name="Sims D."/>
            <person name="Brettin T."/>
            <person name="Detter J.C."/>
            <person name="Han C."/>
            <person name="Lapidus A."/>
            <person name="Copeland A."/>
            <person name="Glavina Del Rio T."/>
            <person name="Nolan M."/>
            <person name="Chen F."/>
            <person name="Lucas S."/>
            <person name="Tice H."/>
            <person name="Cheng J.F."/>
            <person name="Bruce D."/>
            <person name="Goodwin L."/>
            <person name="Pitluck S."/>
            <person name="Ovchinnikova G."/>
            <person name="Pati A."/>
            <person name="Ivanova N."/>
            <person name="Mavrommatis K."/>
            <person name="Chen A."/>
            <person name="Palaniappan K."/>
            <person name="D'haeseleer P."/>
            <person name="Chain P."/>
            <person name="Bristow J."/>
            <person name="Eisen J.A."/>
            <person name="Markowitz V."/>
            <person name="Hugenholtz P."/>
            <person name="Schneider S."/>
            <person name="Goker M."/>
            <person name="Pukall R."/>
            <person name="Kyrpides N.C."/>
            <person name="Klenk H.P."/>
        </authorList>
    </citation>
    <scope>NUCLEOTIDE SEQUENCE [LARGE SCALE GENOMIC DNA]</scope>
    <source>
        <strain evidence="4">ATCC 14392 / DSM 20547 / JCM 11482 / CCUG 33030 / NBRC 15357 / NCTC 11040 / CCM 314 / 541</strain>
    </source>
</reference>
<dbReference type="EMBL" id="CP001686">
    <property type="protein sequence ID" value="ACV07421.1"/>
    <property type="molecule type" value="Genomic_DNA"/>
</dbReference>
<gene>
    <name evidence="3" type="ordered locus">Ksed_24560</name>
</gene>
<proteinExistence type="predicted"/>
<feature type="region of interest" description="Disordered" evidence="1">
    <location>
        <begin position="56"/>
        <end position="77"/>
    </location>
</feature>
<dbReference type="InterPro" id="IPR052967">
    <property type="entry name" value="Stress_Response_Assoc"/>
</dbReference>
<accession>C7NFR3</accession>
<evidence type="ECO:0000256" key="1">
    <source>
        <dbReference type="SAM" id="MobiDB-lite"/>
    </source>
</evidence>
<dbReference type="Proteomes" id="UP000006666">
    <property type="component" value="Chromosome"/>
</dbReference>
<dbReference type="KEGG" id="kse:Ksed_24560"/>
<dbReference type="Pfam" id="PF09557">
    <property type="entry name" value="DUF2382"/>
    <property type="match status" value="1"/>
</dbReference>
<evidence type="ECO:0000313" key="3">
    <source>
        <dbReference type="EMBL" id="ACV07421.1"/>
    </source>
</evidence>